<evidence type="ECO:0000313" key="2">
    <source>
        <dbReference type="EMBL" id="PPQ88235.1"/>
    </source>
</evidence>
<evidence type="ECO:0000313" key="3">
    <source>
        <dbReference type="Proteomes" id="UP000283269"/>
    </source>
</evidence>
<evidence type="ECO:0000256" key="1">
    <source>
        <dbReference type="SAM" id="MobiDB-lite"/>
    </source>
</evidence>
<protein>
    <submittedName>
        <fullName evidence="2">Uncharacterized protein</fullName>
    </submittedName>
</protein>
<feature type="region of interest" description="Disordered" evidence="1">
    <location>
        <begin position="76"/>
        <end position="96"/>
    </location>
</feature>
<keyword evidence="3" id="KW-1185">Reference proteome</keyword>
<reference evidence="2 3" key="1">
    <citation type="journal article" date="2018" name="Evol. Lett.">
        <title>Horizontal gene cluster transfer increased hallucinogenic mushroom diversity.</title>
        <authorList>
            <person name="Reynolds H.T."/>
            <person name="Vijayakumar V."/>
            <person name="Gluck-Thaler E."/>
            <person name="Korotkin H.B."/>
            <person name="Matheny P.B."/>
            <person name="Slot J.C."/>
        </authorList>
    </citation>
    <scope>NUCLEOTIDE SEQUENCE [LARGE SCALE GENOMIC DNA]</scope>
    <source>
        <strain evidence="2 3">2631</strain>
    </source>
</reference>
<dbReference type="EMBL" id="NHYD01002129">
    <property type="protein sequence ID" value="PPQ88235.1"/>
    <property type="molecule type" value="Genomic_DNA"/>
</dbReference>
<organism evidence="2 3">
    <name type="scientific">Psilocybe cyanescens</name>
    <dbReference type="NCBI Taxonomy" id="93625"/>
    <lineage>
        <taxon>Eukaryota</taxon>
        <taxon>Fungi</taxon>
        <taxon>Dikarya</taxon>
        <taxon>Basidiomycota</taxon>
        <taxon>Agaricomycotina</taxon>
        <taxon>Agaricomycetes</taxon>
        <taxon>Agaricomycetidae</taxon>
        <taxon>Agaricales</taxon>
        <taxon>Agaricineae</taxon>
        <taxon>Strophariaceae</taxon>
        <taxon>Psilocybe</taxon>
    </lineage>
</organism>
<gene>
    <name evidence="2" type="ORF">CVT25_005285</name>
</gene>
<accession>A0A409XBV8</accession>
<dbReference type="Proteomes" id="UP000283269">
    <property type="component" value="Unassembled WGS sequence"/>
</dbReference>
<dbReference type="InParanoid" id="A0A409XBV8"/>
<comment type="caution">
    <text evidence="2">The sequence shown here is derived from an EMBL/GenBank/DDBJ whole genome shotgun (WGS) entry which is preliminary data.</text>
</comment>
<proteinExistence type="predicted"/>
<dbReference type="AlphaFoldDB" id="A0A409XBV8"/>
<sequence length="96" mass="10893">MLRITDVLCNRYTNAIIMVGWADSYFLEFSGDIAQVTLNEWEDEIQSVEAMRLADIKRMDIYCAWLPTSLTDDTREAHGTNTGPDINSGTAAEMWL</sequence>
<name>A0A409XBV8_PSICY</name>
<feature type="compositionally biased region" description="Polar residues" evidence="1">
    <location>
        <begin position="79"/>
        <end position="90"/>
    </location>
</feature>